<dbReference type="EMBL" id="LAZR01061927">
    <property type="protein sequence ID" value="KKK62573.1"/>
    <property type="molecule type" value="Genomic_DNA"/>
</dbReference>
<name>A0A0F8X0X8_9ZZZZ</name>
<evidence type="ECO:0000313" key="1">
    <source>
        <dbReference type="EMBL" id="KKK62573.1"/>
    </source>
</evidence>
<sequence>MALKALSVVREEFRKTRGVAMTGNAYSELTDLERRITDRFYRECLGQTEARPADAGVAVASRDWVEYGKAFYYLCYDLSQKGESIVGMQVDIQRSEKHPSCAGLLLVGHVEAGSVISEGERFEEIDNV</sequence>
<proteinExistence type="predicted"/>
<accession>A0A0F8X0X8</accession>
<reference evidence="1" key="1">
    <citation type="journal article" date="2015" name="Nature">
        <title>Complex archaea that bridge the gap between prokaryotes and eukaryotes.</title>
        <authorList>
            <person name="Spang A."/>
            <person name="Saw J.H."/>
            <person name="Jorgensen S.L."/>
            <person name="Zaremba-Niedzwiedzka K."/>
            <person name="Martijn J."/>
            <person name="Lind A.E."/>
            <person name="van Eijk R."/>
            <person name="Schleper C."/>
            <person name="Guy L."/>
            <person name="Ettema T.J."/>
        </authorList>
    </citation>
    <scope>NUCLEOTIDE SEQUENCE</scope>
</reference>
<dbReference type="AlphaFoldDB" id="A0A0F8X0X8"/>
<feature type="non-terminal residue" evidence="1">
    <location>
        <position position="128"/>
    </location>
</feature>
<comment type="caution">
    <text evidence="1">The sequence shown here is derived from an EMBL/GenBank/DDBJ whole genome shotgun (WGS) entry which is preliminary data.</text>
</comment>
<organism evidence="1">
    <name type="scientific">marine sediment metagenome</name>
    <dbReference type="NCBI Taxonomy" id="412755"/>
    <lineage>
        <taxon>unclassified sequences</taxon>
        <taxon>metagenomes</taxon>
        <taxon>ecological metagenomes</taxon>
    </lineage>
</organism>
<gene>
    <name evidence="1" type="ORF">LCGC14_3003000</name>
</gene>
<protein>
    <submittedName>
        <fullName evidence="1">Uncharacterized protein</fullName>
    </submittedName>
</protein>